<dbReference type="Proteomes" id="UP001238179">
    <property type="component" value="Chromosome"/>
</dbReference>
<dbReference type="EMBL" id="AP027080">
    <property type="protein sequence ID" value="BDU72680.1"/>
    <property type="molecule type" value="Genomic_DNA"/>
</dbReference>
<dbReference type="InterPro" id="IPR010998">
    <property type="entry name" value="Integrase_recombinase_N"/>
</dbReference>
<dbReference type="Gene3D" id="1.10.150.130">
    <property type="match status" value="1"/>
</dbReference>
<dbReference type="PROSITE" id="PS51898">
    <property type="entry name" value="TYR_RECOMBINASE"/>
    <property type="match status" value="1"/>
</dbReference>
<proteinExistence type="inferred from homology"/>
<feature type="region of interest" description="Disordered" evidence="6">
    <location>
        <begin position="1"/>
        <end position="33"/>
    </location>
</feature>
<dbReference type="Pfam" id="PF00589">
    <property type="entry name" value="Phage_integrase"/>
    <property type="match status" value="1"/>
</dbReference>
<dbReference type="AlphaFoldDB" id="A0AA48K919"/>
<dbReference type="PROSITE" id="PS51900">
    <property type="entry name" value="CB"/>
    <property type="match status" value="1"/>
</dbReference>
<reference evidence="10" key="1">
    <citation type="journal article" date="2023" name="Int. J. Syst. Evol. Microbiol.">
        <title>Mesoterricola silvestris gen. nov., sp. nov., Mesoterricola sediminis sp. nov., Geothrix oryzae sp. nov., Geothrix edaphica sp. nov., Geothrix rubra sp. nov., and Geothrix limicola sp. nov., six novel members of Acidobacteriota isolated from soils.</title>
        <authorList>
            <person name="Itoh H."/>
            <person name="Sugisawa Y."/>
            <person name="Mise K."/>
            <person name="Xu Z."/>
            <person name="Kuniyasu M."/>
            <person name="Ushijima N."/>
            <person name="Kawano K."/>
            <person name="Kobayashi E."/>
            <person name="Shiratori Y."/>
            <person name="Masuda Y."/>
            <person name="Senoo K."/>
        </authorList>
    </citation>
    <scope>NUCLEOTIDE SEQUENCE [LARGE SCALE GENOMIC DNA]</scope>
    <source>
        <strain evidence="10">W79</strain>
    </source>
</reference>
<dbReference type="KEGG" id="msil:METEAL_18540"/>
<evidence type="ECO:0000256" key="6">
    <source>
        <dbReference type="SAM" id="MobiDB-lite"/>
    </source>
</evidence>
<evidence type="ECO:0000313" key="9">
    <source>
        <dbReference type="EMBL" id="BDU72680.1"/>
    </source>
</evidence>
<dbReference type="InterPro" id="IPR050090">
    <property type="entry name" value="Tyrosine_recombinase_XerCD"/>
</dbReference>
<dbReference type="NCBIfam" id="TIGR02249">
    <property type="entry name" value="integrase_gron"/>
    <property type="match status" value="1"/>
</dbReference>
<evidence type="ECO:0000256" key="5">
    <source>
        <dbReference type="PROSITE-ProRule" id="PRU01248"/>
    </source>
</evidence>
<feature type="compositionally biased region" description="Pro residues" evidence="6">
    <location>
        <begin position="1"/>
        <end position="10"/>
    </location>
</feature>
<dbReference type="SUPFAM" id="SSF56349">
    <property type="entry name" value="DNA breaking-rejoining enzymes"/>
    <property type="match status" value="1"/>
</dbReference>
<dbReference type="GO" id="GO:0006310">
    <property type="term" value="P:DNA recombination"/>
    <property type="evidence" value="ECO:0007669"/>
    <property type="project" value="UniProtKB-KW"/>
</dbReference>
<comment type="similarity">
    <text evidence="1">Belongs to the 'phage' integrase family.</text>
</comment>
<evidence type="ECO:0000256" key="3">
    <source>
        <dbReference type="ARBA" id="ARBA00023125"/>
    </source>
</evidence>
<dbReference type="InterPro" id="IPR013762">
    <property type="entry name" value="Integrase-like_cat_sf"/>
</dbReference>
<evidence type="ECO:0000256" key="4">
    <source>
        <dbReference type="ARBA" id="ARBA00023172"/>
    </source>
</evidence>
<dbReference type="InterPro" id="IPR002104">
    <property type="entry name" value="Integrase_catalytic"/>
</dbReference>
<evidence type="ECO:0000259" key="8">
    <source>
        <dbReference type="PROSITE" id="PS51900"/>
    </source>
</evidence>
<dbReference type="GO" id="GO:0003677">
    <property type="term" value="F:DNA binding"/>
    <property type="evidence" value="ECO:0007669"/>
    <property type="project" value="UniProtKB-UniRule"/>
</dbReference>
<dbReference type="PANTHER" id="PTHR30349:SF64">
    <property type="entry name" value="PROPHAGE INTEGRASE INTD-RELATED"/>
    <property type="match status" value="1"/>
</dbReference>
<feature type="domain" description="Tyr recombinase" evidence="7">
    <location>
        <begin position="131"/>
        <end position="344"/>
    </location>
</feature>
<keyword evidence="3 5" id="KW-0238">DNA-binding</keyword>
<dbReference type="InterPro" id="IPR044068">
    <property type="entry name" value="CB"/>
</dbReference>
<accession>A0AA48K919</accession>
<evidence type="ECO:0000256" key="1">
    <source>
        <dbReference type="ARBA" id="ARBA00008857"/>
    </source>
</evidence>
<dbReference type="InterPro" id="IPR011946">
    <property type="entry name" value="Integrase_integron-type"/>
</dbReference>
<evidence type="ECO:0000313" key="10">
    <source>
        <dbReference type="Proteomes" id="UP001238179"/>
    </source>
</evidence>
<dbReference type="Pfam" id="PF13495">
    <property type="entry name" value="Phage_int_SAM_4"/>
    <property type="match status" value="1"/>
</dbReference>
<feature type="domain" description="Core-binding (CB)" evidence="8">
    <location>
        <begin position="30"/>
        <end position="113"/>
    </location>
</feature>
<dbReference type="GO" id="GO:0015074">
    <property type="term" value="P:DNA integration"/>
    <property type="evidence" value="ECO:0007669"/>
    <property type="project" value="UniProtKB-KW"/>
</dbReference>
<protein>
    <submittedName>
        <fullName evidence="9">Integron integrase</fullName>
    </submittedName>
</protein>
<keyword evidence="10" id="KW-1185">Reference proteome</keyword>
<keyword evidence="4" id="KW-0233">DNA recombination</keyword>
<dbReference type="InterPro" id="IPR011010">
    <property type="entry name" value="DNA_brk_join_enz"/>
</dbReference>
<dbReference type="InterPro" id="IPR004107">
    <property type="entry name" value="Integrase_SAM-like_N"/>
</dbReference>
<keyword evidence="2" id="KW-0229">DNA integration</keyword>
<name>A0AA48K919_9BACT</name>
<organism evidence="9 10">
    <name type="scientific">Mesoterricola silvestris</name>
    <dbReference type="NCBI Taxonomy" id="2927979"/>
    <lineage>
        <taxon>Bacteria</taxon>
        <taxon>Pseudomonadati</taxon>
        <taxon>Acidobacteriota</taxon>
        <taxon>Holophagae</taxon>
        <taxon>Holophagales</taxon>
        <taxon>Holophagaceae</taxon>
        <taxon>Mesoterricola</taxon>
    </lineage>
</organism>
<sequence>MPPLPFPSEPSPGTGMQGLASDETDRPGPAGPRRLLDRVREEIRVRHYSIRTEDTYVDWIRRFILHHGKRHPANMGAAEVKAFLSHLALERKVASATQNQAKAALLFLYKAVLAMDLPWLEGIVQAKPACRLPVVLTPGEVRRILEPMTGVPALFCRLLYGTGMRLLEGLRLRVKDLDFERREVIVRNGKGAKDRITMLPGALLEPMRQHLTLVRNLHSSDLEKGFGAVYLPDALAVKFPSAAKSWGWQWVFPARTCSVDPRSGLERRHHVLPETIQRSIRKAAIAAGLPKPVTPHVLRHSFATHLLQGGYDIRTIQELLGHKDVETTMIYTHVLNRGGRGVASPLDAL</sequence>
<dbReference type="CDD" id="cd01193">
    <property type="entry name" value="INT_IntI_C"/>
    <property type="match status" value="1"/>
</dbReference>
<evidence type="ECO:0000259" key="7">
    <source>
        <dbReference type="PROSITE" id="PS51898"/>
    </source>
</evidence>
<gene>
    <name evidence="9" type="ORF">METEAL_18540</name>
</gene>
<dbReference type="Gene3D" id="1.10.443.10">
    <property type="entry name" value="Intergrase catalytic core"/>
    <property type="match status" value="1"/>
</dbReference>
<dbReference type="PANTHER" id="PTHR30349">
    <property type="entry name" value="PHAGE INTEGRASE-RELATED"/>
    <property type="match status" value="1"/>
</dbReference>
<evidence type="ECO:0000256" key="2">
    <source>
        <dbReference type="ARBA" id="ARBA00022908"/>
    </source>
</evidence>